<dbReference type="InterPro" id="IPR052726">
    <property type="entry name" value="Phage_Baseplate_Hub"/>
</dbReference>
<evidence type="ECO:0000313" key="4">
    <source>
        <dbReference type="Proteomes" id="UP000255528"/>
    </source>
</evidence>
<dbReference type="Proteomes" id="UP000255528">
    <property type="component" value="Unassembled WGS sequence"/>
</dbReference>
<sequence length="306" mass="32608">MSEVIDLSQLPPPAVIEMPAFKDLKAQRLAELQGLDPTFNALLESDPAIKLLEITCYREMVSVGRTNSGVWAVMLAYAKGADLDQLAANFDVYRLTIMPEDDTTIPPTPAVMEGDDAFRLRIRLSWYARNTAGSTQAYEYFSLSADGTVLDAKAYGPNDDSSVLPGHVEVYILSSDGSGVPSQALLDTVNGVLSGDFTRPLTDYVLVKPATLKEYTVTATLVIGAGPDATTVTQAAQEAMQRYADSVHRIGVPMSLAGVYRALKQPGVTDVVLSDPTATIAVGKGEASYCTGINLGTDLPGIKEAP</sequence>
<dbReference type="AlphaFoldDB" id="A0A381C657"/>
<dbReference type="InterPro" id="IPR058531">
    <property type="entry name" value="Baseplate_J_M"/>
</dbReference>
<evidence type="ECO:0000259" key="1">
    <source>
        <dbReference type="Pfam" id="PF26078"/>
    </source>
</evidence>
<evidence type="ECO:0000259" key="2">
    <source>
        <dbReference type="Pfam" id="PF26079"/>
    </source>
</evidence>
<protein>
    <submittedName>
        <fullName evidence="3">Baseplate J-like protein</fullName>
    </submittedName>
</protein>
<name>A0A381C657_9ENTR</name>
<feature type="domain" description="Baseplate J-like central" evidence="1">
    <location>
        <begin position="131"/>
        <end position="209"/>
    </location>
</feature>
<dbReference type="InterPro" id="IPR058530">
    <property type="entry name" value="Baseplate_J-like_C"/>
</dbReference>
<gene>
    <name evidence="3" type="ORF">NCTC12119_01784</name>
</gene>
<reference evidence="3 4" key="1">
    <citation type="submission" date="2018-06" db="EMBL/GenBank/DDBJ databases">
        <authorList>
            <consortium name="Pathogen Informatics"/>
            <person name="Doyle S."/>
        </authorList>
    </citation>
    <scope>NUCLEOTIDE SEQUENCE [LARGE SCALE GENOMIC DNA]</scope>
    <source>
        <strain evidence="3 4">NCTC12119</strain>
    </source>
</reference>
<dbReference type="PANTHER" id="PTHR35862">
    <property type="entry name" value="FELS-2 PROPHAGE PROTEIN"/>
    <property type="match status" value="1"/>
</dbReference>
<dbReference type="PANTHER" id="PTHR35862:SF1">
    <property type="entry name" value="FELS-2 PROPHAGE PROTEIN"/>
    <property type="match status" value="1"/>
</dbReference>
<proteinExistence type="predicted"/>
<accession>A0A381C657</accession>
<dbReference type="PIRSF" id="PIRSF020481">
    <property type="entry name" value="BAP"/>
    <property type="match status" value="1"/>
</dbReference>
<dbReference type="Pfam" id="PF26078">
    <property type="entry name" value="Baseplate_J_M"/>
    <property type="match status" value="1"/>
</dbReference>
<evidence type="ECO:0000313" key="3">
    <source>
        <dbReference type="EMBL" id="SUW63297.1"/>
    </source>
</evidence>
<feature type="domain" description="Baseplate J-like C-terminal" evidence="2">
    <location>
        <begin position="215"/>
        <end position="294"/>
    </location>
</feature>
<organism evidence="3 4">
    <name type="scientific">Buttiauxella agrestis</name>
    <dbReference type="NCBI Taxonomy" id="82977"/>
    <lineage>
        <taxon>Bacteria</taxon>
        <taxon>Pseudomonadati</taxon>
        <taxon>Pseudomonadota</taxon>
        <taxon>Gammaproteobacteria</taxon>
        <taxon>Enterobacterales</taxon>
        <taxon>Enterobacteriaceae</taxon>
        <taxon>Buttiauxella</taxon>
    </lineage>
</organism>
<dbReference type="Pfam" id="PF26079">
    <property type="entry name" value="Baseplate_J_C"/>
    <property type="match status" value="1"/>
</dbReference>
<dbReference type="EMBL" id="UIGI01000001">
    <property type="protein sequence ID" value="SUW63297.1"/>
    <property type="molecule type" value="Genomic_DNA"/>
</dbReference>
<dbReference type="RefSeq" id="WP_115628057.1">
    <property type="nucleotide sequence ID" value="NZ_UIGI01000001.1"/>
</dbReference>
<dbReference type="InterPro" id="IPR014507">
    <property type="entry name" value="Baseplate_assembly_J_pred"/>
</dbReference>